<evidence type="ECO:0000256" key="1">
    <source>
        <dbReference type="SAM" id="Phobius"/>
    </source>
</evidence>
<dbReference type="AlphaFoldDB" id="A0A6I4TD31"/>
<sequence length="63" mass="6680">MRRSFGLALFLSGDLWVLQGLGIVMWPAGSSMLADRSLALYGAITAIVGALMFVGGSARRHRG</sequence>
<accession>A0A6I4TD31</accession>
<keyword evidence="3" id="KW-1185">Reference proteome</keyword>
<feature type="transmembrane region" description="Helical" evidence="1">
    <location>
        <begin position="7"/>
        <end position="26"/>
    </location>
</feature>
<name>A0A6I4TD31_9SPHN</name>
<evidence type="ECO:0000313" key="3">
    <source>
        <dbReference type="Proteomes" id="UP000439522"/>
    </source>
</evidence>
<dbReference type="OrthoDB" id="8374816at2"/>
<comment type="caution">
    <text evidence="2">The sequence shown here is derived from an EMBL/GenBank/DDBJ whole genome shotgun (WGS) entry which is preliminary data.</text>
</comment>
<gene>
    <name evidence="2" type="ORF">GRI40_02575</name>
</gene>
<evidence type="ECO:0000313" key="2">
    <source>
        <dbReference type="EMBL" id="MXO74105.1"/>
    </source>
</evidence>
<reference evidence="2 3" key="1">
    <citation type="submission" date="2019-12" db="EMBL/GenBank/DDBJ databases">
        <title>Genomic-based taxomic classification of the family Erythrobacteraceae.</title>
        <authorList>
            <person name="Xu L."/>
        </authorList>
    </citation>
    <scope>NUCLEOTIDE SEQUENCE [LARGE SCALE GENOMIC DNA]</scope>
    <source>
        <strain evidence="2 3">100921-2</strain>
    </source>
</reference>
<protein>
    <submittedName>
        <fullName evidence="2">Uncharacterized protein</fullName>
    </submittedName>
</protein>
<keyword evidence="1" id="KW-0472">Membrane</keyword>
<keyword evidence="1" id="KW-0812">Transmembrane</keyword>
<dbReference type="Proteomes" id="UP000439522">
    <property type="component" value="Unassembled WGS sequence"/>
</dbReference>
<feature type="transmembrane region" description="Helical" evidence="1">
    <location>
        <begin position="38"/>
        <end position="58"/>
    </location>
</feature>
<proteinExistence type="predicted"/>
<dbReference type="EMBL" id="WTZA01000001">
    <property type="protein sequence ID" value="MXO74105.1"/>
    <property type="molecule type" value="Genomic_DNA"/>
</dbReference>
<organism evidence="2 3">
    <name type="scientific">Tsuneonella aeria</name>
    <dbReference type="NCBI Taxonomy" id="1837929"/>
    <lineage>
        <taxon>Bacteria</taxon>
        <taxon>Pseudomonadati</taxon>
        <taxon>Pseudomonadota</taxon>
        <taxon>Alphaproteobacteria</taxon>
        <taxon>Sphingomonadales</taxon>
        <taxon>Erythrobacteraceae</taxon>
        <taxon>Tsuneonella</taxon>
    </lineage>
</organism>
<dbReference type="RefSeq" id="WP_160609890.1">
    <property type="nucleotide sequence ID" value="NZ_WTZA01000001.1"/>
</dbReference>
<keyword evidence="1" id="KW-1133">Transmembrane helix</keyword>